<dbReference type="AlphaFoldDB" id="A0ABD3KIY1"/>
<dbReference type="SUPFAM" id="SSF81383">
    <property type="entry name" value="F-box domain"/>
    <property type="match status" value="1"/>
</dbReference>
<dbReference type="SMART" id="SM00256">
    <property type="entry name" value="FBOX"/>
    <property type="match status" value="1"/>
</dbReference>
<accession>A0ABD3KIY1</accession>
<dbReference type="Pfam" id="PF00646">
    <property type="entry name" value="F-box"/>
    <property type="match status" value="1"/>
</dbReference>
<dbReference type="PANTHER" id="PTHR44259:SF65">
    <property type="entry name" value="F-BOX DOMAIN-CONTAINING PROTEIN"/>
    <property type="match status" value="1"/>
</dbReference>
<evidence type="ECO:0000259" key="1">
    <source>
        <dbReference type="SMART" id="SM00256"/>
    </source>
</evidence>
<comment type="caution">
    <text evidence="2">The sequence shown here is derived from an EMBL/GenBank/DDBJ whole genome shotgun (WGS) entry which is preliminary data.</text>
</comment>
<dbReference type="InterPro" id="IPR036047">
    <property type="entry name" value="F-box-like_dom_sf"/>
</dbReference>
<evidence type="ECO:0000313" key="3">
    <source>
        <dbReference type="Proteomes" id="UP001634007"/>
    </source>
</evidence>
<sequence length="315" mass="36027">MANWEELPQVILELIVRRLATEESLAIRQVCTSWRTTAAKETYNAKSKVLWLMIYSYNRIAEFSNPSTGRIYPVQLPGSYCQTLSTRGWILVANGYSEHRITNPLSCISIELPALEKLQHELHHIHMIDLSRSISLSRYSVMTSYATSPGLGFVFLRSGEDAWAVVIRAMPMPWCTMLQLIFYHGLFVALDSESLIMTLNEKKESHGIRVFKVDMEKGTEEEVKSLGNISLFLNGNSSFSVEFNAESCLPGLKPNRVYCADYEDDQMNCYSMEDRKFVTYLDASSSCLFDPTSNCLLDPTSRRHIYEAEWFQPDF</sequence>
<protein>
    <recommendedName>
        <fullName evidence="1">F-box domain-containing protein</fullName>
    </recommendedName>
</protein>
<dbReference type="EMBL" id="JBJKBG010000005">
    <property type="protein sequence ID" value="KAL3739603.1"/>
    <property type="molecule type" value="Genomic_DNA"/>
</dbReference>
<evidence type="ECO:0000313" key="2">
    <source>
        <dbReference type="EMBL" id="KAL3739603.1"/>
    </source>
</evidence>
<dbReference type="Proteomes" id="UP001634007">
    <property type="component" value="Unassembled WGS sequence"/>
</dbReference>
<dbReference type="InterPro" id="IPR050942">
    <property type="entry name" value="F-box_BR-signaling"/>
</dbReference>
<keyword evidence="3" id="KW-1185">Reference proteome</keyword>
<dbReference type="PANTHER" id="PTHR44259">
    <property type="entry name" value="OS07G0183000 PROTEIN-RELATED"/>
    <property type="match status" value="1"/>
</dbReference>
<name>A0ABD3KIY1_EUCGL</name>
<dbReference type="Pfam" id="PF03478">
    <property type="entry name" value="Beta-prop_KIB1-4"/>
    <property type="match status" value="2"/>
</dbReference>
<feature type="domain" description="F-box" evidence="1">
    <location>
        <begin position="7"/>
        <end position="47"/>
    </location>
</feature>
<dbReference type="InterPro" id="IPR005174">
    <property type="entry name" value="KIB1-4_b-propeller"/>
</dbReference>
<reference evidence="2 3" key="1">
    <citation type="submission" date="2024-11" db="EMBL/GenBank/DDBJ databases">
        <title>Chromosome-level genome assembly of Eucalyptus globulus Labill. provides insights into its genome evolution.</title>
        <authorList>
            <person name="Li X."/>
        </authorList>
    </citation>
    <scope>NUCLEOTIDE SEQUENCE [LARGE SCALE GENOMIC DNA]</scope>
    <source>
        <strain evidence="2">CL2024</strain>
        <tissue evidence="2">Fresh tender leaves</tissue>
    </source>
</reference>
<gene>
    <name evidence="2" type="ORF">ACJRO7_020936</name>
</gene>
<proteinExistence type="predicted"/>
<dbReference type="Gene3D" id="1.20.1280.50">
    <property type="match status" value="1"/>
</dbReference>
<dbReference type="InterPro" id="IPR001810">
    <property type="entry name" value="F-box_dom"/>
</dbReference>
<organism evidence="2 3">
    <name type="scientific">Eucalyptus globulus</name>
    <name type="common">Tasmanian blue gum</name>
    <dbReference type="NCBI Taxonomy" id="34317"/>
    <lineage>
        <taxon>Eukaryota</taxon>
        <taxon>Viridiplantae</taxon>
        <taxon>Streptophyta</taxon>
        <taxon>Embryophyta</taxon>
        <taxon>Tracheophyta</taxon>
        <taxon>Spermatophyta</taxon>
        <taxon>Magnoliopsida</taxon>
        <taxon>eudicotyledons</taxon>
        <taxon>Gunneridae</taxon>
        <taxon>Pentapetalae</taxon>
        <taxon>rosids</taxon>
        <taxon>malvids</taxon>
        <taxon>Myrtales</taxon>
        <taxon>Myrtaceae</taxon>
        <taxon>Myrtoideae</taxon>
        <taxon>Eucalypteae</taxon>
        <taxon>Eucalyptus</taxon>
    </lineage>
</organism>